<dbReference type="InterPro" id="IPR020841">
    <property type="entry name" value="PKS_Beta-ketoAc_synthase_dom"/>
</dbReference>
<keyword evidence="6" id="KW-0677">Repeat</keyword>
<keyword evidence="15" id="KW-1185">Reference proteome</keyword>
<dbReference type="InterPro" id="IPR032821">
    <property type="entry name" value="PKS_assoc"/>
</dbReference>
<dbReference type="PANTHER" id="PTHR43775">
    <property type="entry name" value="FATTY ACID SYNTHASE"/>
    <property type="match status" value="1"/>
</dbReference>
<dbReference type="CDD" id="cd05930">
    <property type="entry name" value="A_NRPS"/>
    <property type="match status" value="1"/>
</dbReference>
<dbReference type="InterPro" id="IPR023213">
    <property type="entry name" value="CAT-like_dom_sf"/>
</dbReference>
<dbReference type="InterPro" id="IPR014030">
    <property type="entry name" value="Ketoacyl_synth_N"/>
</dbReference>
<evidence type="ECO:0000256" key="7">
    <source>
        <dbReference type="ARBA" id="ARBA00023268"/>
    </source>
</evidence>
<dbReference type="InterPro" id="IPR057326">
    <property type="entry name" value="KR_dom"/>
</dbReference>
<dbReference type="Pfam" id="PF00501">
    <property type="entry name" value="AMP-binding"/>
    <property type="match status" value="1"/>
</dbReference>
<dbReference type="Gene3D" id="3.40.50.720">
    <property type="entry name" value="NAD(P)-binding Rossmann-like Domain"/>
    <property type="match status" value="2"/>
</dbReference>
<dbReference type="InterPro" id="IPR049552">
    <property type="entry name" value="PKS_DH_N"/>
</dbReference>
<feature type="region of interest" description="N-terminal hotdog fold" evidence="8">
    <location>
        <begin position="946"/>
        <end position="1083"/>
    </location>
</feature>
<dbReference type="Gene3D" id="3.10.129.110">
    <property type="entry name" value="Polyketide synthase dehydratase"/>
    <property type="match status" value="1"/>
</dbReference>
<evidence type="ECO:0000259" key="12">
    <source>
        <dbReference type="PROSITE" id="PS52004"/>
    </source>
</evidence>
<dbReference type="InterPro" id="IPR016036">
    <property type="entry name" value="Malonyl_transacylase_ACP-bd"/>
</dbReference>
<evidence type="ECO:0000256" key="4">
    <source>
        <dbReference type="ARBA" id="ARBA00022603"/>
    </source>
</evidence>
<accession>A0ABR4PAS6</accession>
<dbReference type="Pfam" id="PF16197">
    <property type="entry name" value="KAsynt_C_assoc"/>
    <property type="match status" value="1"/>
</dbReference>
<evidence type="ECO:0000256" key="3">
    <source>
        <dbReference type="ARBA" id="ARBA00022598"/>
    </source>
</evidence>
<dbReference type="Pfam" id="PF08242">
    <property type="entry name" value="Methyltransf_12"/>
    <property type="match status" value="1"/>
</dbReference>
<keyword evidence="7" id="KW-0511">Multifunctional enzyme</keyword>
<dbReference type="PROSITE" id="PS50075">
    <property type="entry name" value="CARRIER"/>
    <property type="match status" value="2"/>
</dbReference>
<dbReference type="PROSITE" id="PS52019">
    <property type="entry name" value="PKS_MFAS_DH"/>
    <property type="match status" value="1"/>
</dbReference>
<dbReference type="InterPro" id="IPR016035">
    <property type="entry name" value="Acyl_Trfase/lysoPLipase"/>
</dbReference>
<dbReference type="PANTHER" id="PTHR43775:SF20">
    <property type="entry name" value="HYBRID PKS-NRPS SYNTHETASE APDA"/>
    <property type="match status" value="1"/>
</dbReference>
<dbReference type="SMART" id="SM00825">
    <property type="entry name" value="PKS_KS"/>
    <property type="match status" value="1"/>
</dbReference>
<dbReference type="SUPFAM" id="SSF52151">
    <property type="entry name" value="FabD/lysophospholipase-like"/>
    <property type="match status" value="1"/>
</dbReference>
<dbReference type="InterPro" id="IPR020807">
    <property type="entry name" value="PKS_DH"/>
</dbReference>
<proteinExistence type="predicted"/>
<evidence type="ECO:0000256" key="6">
    <source>
        <dbReference type="ARBA" id="ARBA00022737"/>
    </source>
</evidence>
<dbReference type="SMART" id="SM00822">
    <property type="entry name" value="PKS_KR"/>
    <property type="match status" value="1"/>
</dbReference>
<dbReference type="InterPro" id="IPR001242">
    <property type="entry name" value="Condensation_dom"/>
</dbReference>
<evidence type="ECO:0000256" key="2">
    <source>
        <dbReference type="ARBA" id="ARBA00022553"/>
    </source>
</evidence>
<dbReference type="PROSITE" id="PS52004">
    <property type="entry name" value="KS3_2"/>
    <property type="match status" value="1"/>
</dbReference>
<dbReference type="EMBL" id="JBFCZG010000007">
    <property type="protein sequence ID" value="KAL3420409.1"/>
    <property type="molecule type" value="Genomic_DNA"/>
</dbReference>
<dbReference type="SMART" id="SM00826">
    <property type="entry name" value="PKS_DH"/>
    <property type="match status" value="1"/>
</dbReference>
<organism evidence="14 15">
    <name type="scientific">Phlyctema vagabunda</name>
    <dbReference type="NCBI Taxonomy" id="108571"/>
    <lineage>
        <taxon>Eukaryota</taxon>
        <taxon>Fungi</taxon>
        <taxon>Dikarya</taxon>
        <taxon>Ascomycota</taxon>
        <taxon>Pezizomycotina</taxon>
        <taxon>Leotiomycetes</taxon>
        <taxon>Helotiales</taxon>
        <taxon>Dermateaceae</taxon>
        <taxon>Phlyctema</taxon>
    </lineage>
</organism>
<dbReference type="Gene3D" id="3.30.559.10">
    <property type="entry name" value="Chloramphenicol acetyltransferase-like domain"/>
    <property type="match status" value="1"/>
</dbReference>
<dbReference type="InterPro" id="IPR018201">
    <property type="entry name" value="Ketoacyl_synth_AS"/>
</dbReference>
<dbReference type="Pfam" id="PF00109">
    <property type="entry name" value="ketoacyl-synt"/>
    <property type="match status" value="1"/>
</dbReference>
<feature type="region of interest" description="Disordered" evidence="10">
    <location>
        <begin position="4034"/>
        <end position="4060"/>
    </location>
</feature>
<evidence type="ECO:0000313" key="14">
    <source>
        <dbReference type="EMBL" id="KAL3420409.1"/>
    </source>
</evidence>
<dbReference type="InterPro" id="IPR049551">
    <property type="entry name" value="PKS_DH_C"/>
</dbReference>
<feature type="region of interest" description="Disordered" evidence="10">
    <location>
        <begin position="2478"/>
        <end position="2497"/>
    </location>
</feature>
<evidence type="ECO:0000256" key="10">
    <source>
        <dbReference type="SAM" id="MobiDB-lite"/>
    </source>
</evidence>
<dbReference type="Gene3D" id="3.30.559.30">
    <property type="entry name" value="Nonribosomal peptide synthetase, condensation domain"/>
    <property type="match status" value="1"/>
</dbReference>
<dbReference type="PROSITE" id="PS00012">
    <property type="entry name" value="PHOSPHOPANTETHEINE"/>
    <property type="match status" value="1"/>
</dbReference>
<name>A0ABR4PAS6_9HELO</name>
<dbReference type="InterPro" id="IPR020845">
    <property type="entry name" value="AMP-binding_CS"/>
</dbReference>
<dbReference type="PROSITE" id="PS00455">
    <property type="entry name" value="AMP_BINDING"/>
    <property type="match status" value="1"/>
</dbReference>
<dbReference type="Pfam" id="PF00698">
    <property type="entry name" value="Acyl_transf_1"/>
    <property type="match status" value="1"/>
</dbReference>
<dbReference type="PROSITE" id="PS00606">
    <property type="entry name" value="KS3_1"/>
    <property type="match status" value="1"/>
</dbReference>
<evidence type="ECO:0000256" key="1">
    <source>
        <dbReference type="ARBA" id="ARBA00022450"/>
    </source>
</evidence>
<dbReference type="Pfam" id="PF14765">
    <property type="entry name" value="PS-DH"/>
    <property type="match status" value="1"/>
</dbReference>
<dbReference type="Gene3D" id="3.30.300.30">
    <property type="match status" value="1"/>
</dbReference>
<dbReference type="Gene3D" id="3.40.50.150">
    <property type="entry name" value="Vaccinia Virus protein VP39"/>
    <property type="match status" value="1"/>
</dbReference>
<dbReference type="InterPro" id="IPR042099">
    <property type="entry name" value="ANL_N_sf"/>
</dbReference>
<evidence type="ECO:0000313" key="15">
    <source>
        <dbReference type="Proteomes" id="UP001629113"/>
    </source>
</evidence>
<dbReference type="InterPro" id="IPR042104">
    <property type="entry name" value="PKS_dehydratase_sf"/>
</dbReference>
<dbReference type="SUPFAM" id="SSF52777">
    <property type="entry name" value="CoA-dependent acyltransferases"/>
    <property type="match status" value="2"/>
</dbReference>
<dbReference type="InterPro" id="IPR009081">
    <property type="entry name" value="PP-bd_ACP"/>
</dbReference>
<feature type="domain" description="Carrier" evidence="11">
    <location>
        <begin position="2390"/>
        <end position="2470"/>
    </location>
</feature>
<feature type="region of interest" description="Disordered" evidence="10">
    <location>
        <begin position="2520"/>
        <end position="2578"/>
    </location>
</feature>
<feature type="compositionally biased region" description="Low complexity" evidence="10">
    <location>
        <begin position="2566"/>
        <end position="2578"/>
    </location>
</feature>
<keyword evidence="9" id="KW-0175">Coiled coil</keyword>
<dbReference type="InterPro" id="IPR006162">
    <property type="entry name" value="Ppantetheine_attach_site"/>
</dbReference>
<dbReference type="CDD" id="cd00833">
    <property type="entry name" value="PKS"/>
    <property type="match status" value="1"/>
</dbReference>
<dbReference type="Pfam" id="PF07993">
    <property type="entry name" value="NAD_binding_4"/>
    <property type="match status" value="1"/>
</dbReference>
<feature type="region of interest" description="C-terminal hotdog fold" evidence="8">
    <location>
        <begin position="1098"/>
        <end position="1249"/>
    </location>
</feature>
<feature type="active site" description="Proton donor; for dehydratase activity" evidence="8">
    <location>
        <position position="1156"/>
    </location>
</feature>
<dbReference type="Pfam" id="PF02801">
    <property type="entry name" value="Ketoacyl-synt_C"/>
    <property type="match status" value="1"/>
</dbReference>
<dbReference type="InterPro" id="IPR000873">
    <property type="entry name" value="AMP-dep_synth/lig_dom"/>
</dbReference>
<evidence type="ECO:0000256" key="8">
    <source>
        <dbReference type="PROSITE-ProRule" id="PRU01363"/>
    </source>
</evidence>
<protein>
    <submittedName>
        <fullName evidence="14">Lovastatin nonaketide synthase</fullName>
    </submittedName>
</protein>
<keyword evidence="3" id="KW-0436">Ligase</keyword>
<dbReference type="Proteomes" id="UP001629113">
    <property type="component" value="Unassembled WGS sequence"/>
</dbReference>
<dbReference type="Gene3D" id="3.40.47.10">
    <property type="match status" value="1"/>
</dbReference>
<dbReference type="SUPFAM" id="SSF56801">
    <property type="entry name" value="Acetyl-CoA synthetase-like"/>
    <property type="match status" value="1"/>
</dbReference>
<dbReference type="SUPFAM" id="SSF53335">
    <property type="entry name" value="S-adenosyl-L-methionine-dependent methyltransferases"/>
    <property type="match status" value="1"/>
</dbReference>
<dbReference type="InterPro" id="IPR013120">
    <property type="entry name" value="FAR_NAD-bd"/>
</dbReference>
<dbReference type="CDD" id="cd02440">
    <property type="entry name" value="AdoMet_MTases"/>
    <property type="match status" value="1"/>
</dbReference>
<dbReference type="InterPro" id="IPR020806">
    <property type="entry name" value="PKS_PP-bd"/>
</dbReference>
<dbReference type="InterPro" id="IPR013217">
    <property type="entry name" value="Methyltransf_12"/>
</dbReference>
<dbReference type="Pfam" id="PF00668">
    <property type="entry name" value="Condensation"/>
    <property type="match status" value="1"/>
</dbReference>
<evidence type="ECO:0000259" key="13">
    <source>
        <dbReference type="PROSITE" id="PS52019"/>
    </source>
</evidence>
<dbReference type="InterPro" id="IPR014043">
    <property type="entry name" value="Acyl_transferase_dom"/>
</dbReference>
<feature type="coiled-coil region" evidence="9">
    <location>
        <begin position="515"/>
        <end position="542"/>
    </location>
</feature>
<evidence type="ECO:0000256" key="5">
    <source>
        <dbReference type="ARBA" id="ARBA00022679"/>
    </source>
</evidence>
<dbReference type="InterPro" id="IPR013968">
    <property type="entry name" value="PKS_KR"/>
</dbReference>
<feature type="domain" description="PKS/mFAS DH" evidence="13">
    <location>
        <begin position="946"/>
        <end position="1249"/>
    </location>
</feature>
<dbReference type="InterPro" id="IPR036736">
    <property type="entry name" value="ACP-like_sf"/>
</dbReference>
<dbReference type="InterPro" id="IPR049900">
    <property type="entry name" value="PKS_mFAS_DH"/>
</dbReference>
<dbReference type="Pfam" id="PF08659">
    <property type="entry name" value="KR"/>
    <property type="match status" value="1"/>
</dbReference>
<feature type="active site" description="Proton acceptor; for dehydratase activity" evidence="8">
    <location>
        <position position="978"/>
    </location>
</feature>
<dbReference type="SUPFAM" id="SSF47336">
    <property type="entry name" value="ACP-like"/>
    <property type="match status" value="1"/>
</dbReference>
<feature type="domain" description="Ketosynthase family 3 (KS3)" evidence="12">
    <location>
        <begin position="9"/>
        <end position="443"/>
    </location>
</feature>
<dbReference type="InterPro" id="IPR029063">
    <property type="entry name" value="SAM-dependent_MTases_sf"/>
</dbReference>
<evidence type="ECO:0000259" key="11">
    <source>
        <dbReference type="PROSITE" id="PS50075"/>
    </source>
</evidence>
<keyword evidence="1" id="KW-0596">Phosphopantetheine</keyword>
<dbReference type="InterPro" id="IPR050091">
    <property type="entry name" value="PKS_NRPS_Biosynth_Enz"/>
</dbReference>
<dbReference type="InterPro" id="IPR016039">
    <property type="entry name" value="Thiolase-like"/>
</dbReference>
<dbReference type="Pfam" id="PF00550">
    <property type="entry name" value="PP-binding"/>
    <property type="match status" value="1"/>
</dbReference>
<feature type="domain" description="Carrier" evidence="11">
    <location>
        <begin position="3595"/>
        <end position="3672"/>
    </location>
</feature>
<dbReference type="Gene3D" id="3.40.50.12780">
    <property type="entry name" value="N-terminal domain of ligase-like"/>
    <property type="match status" value="1"/>
</dbReference>
<gene>
    <name evidence="14" type="ORF">PVAG01_08908</name>
</gene>
<keyword evidence="5" id="KW-0808">Transferase</keyword>
<evidence type="ECO:0000256" key="9">
    <source>
        <dbReference type="SAM" id="Coils"/>
    </source>
</evidence>
<dbReference type="InterPro" id="IPR036291">
    <property type="entry name" value="NAD(P)-bd_dom_sf"/>
</dbReference>
<keyword evidence="2" id="KW-0597">Phosphoprotein</keyword>
<dbReference type="CDD" id="cd19532">
    <property type="entry name" value="C_PKS-NRPS"/>
    <property type="match status" value="1"/>
</dbReference>
<feature type="compositionally biased region" description="Polar residues" evidence="10">
    <location>
        <begin position="4038"/>
        <end position="4060"/>
    </location>
</feature>
<dbReference type="SUPFAM" id="SSF55048">
    <property type="entry name" value="Probable ACP-binding domain of malonyl-CoA ACP transacylase"/>
    <property type="match status" value="1"/>
</dbReference>
<reference evidence="14 15" key="1">
    <citation type="submission" date="2024-06" db="EMBL/GenBank/DDBJ databases">
        <title>Complete genome of Phlyctema vagabunda strain 19-DSS-EL-015.</title>
        <authorList>
            <person name="Fiorenzani C."/>
        </authorList>
    </citation>
    <scope>NUCLEOTIDE SEQUENCE [LARGE SCALE GENOMIC DNA]</scope>
    <source>
        <strain evidence="14 15">19-DSS-EL-015</strain>
    </source>
</reference>
<dbReference type="SMART" id="SM00827">
    <property type="entry name" value="PKS_AT"/>
    <property type="match status" value="1"/>
</dbReference>
<dbReference type="SUPFAM" id="SSF51735">
    <property type="entry name" value="NAD(P)-binding Rossmann-fold domains"/>
    <property type="match status" value="2"/>
</dbReference>
<dbReference type="Pfam" id="PF21089">
    <property type="entry name" value="PKS_DH_N"/>
    <property type="match status" value="1"/>
</dbReference>
<dbReference type="Gene3D" id="3.40.366.10">
    <property type="entry name" value="Malonyl-Coenzyme A Acyl Carrier Protein, domain 2"/>
    <property type="match status" value="1"/>
</dbReference>
<keyword evidence="4" id="KW-0489">Methyltransferase</keyword>
<comment type="caution">
    <text evidence="14">The sequence shown here is derived from an EMBL/GenBank/DDBJ whole genome shotgun (WGS) entry which is preliminary data.</text>
</comment>
<sequence>MSTTPLAAKEPVAIIGTGCRFPGSTSSPSKLWELLNAPYDLRKKLPDSRFNPEGVYHPDNKHHGTSNVKHSYTLDEDHRAFDHQFFAIKPAEASSMDPQQRHLLEVVYEGLEAAGQKIENLRGSSTAVYVGLMYGEYGEMLAQQPDEIPTYMATGTARSIIANRLSYFFDWHGPSMTIDTACSSSLVALHHAVQSLRSGESPIAIAAGSNLCLGPESYIAESKLQMLSPNGRSRMWDADADGYARGDGVAAVVLKLLKDAIADGDDIECIIRETAVNQDGRTRGITMPSSQAQTDLIHKTYARAGLNLNDPADRPQYFEAHGTGTPAGDPIEAEAIHEAFFGNDKNDENQSKLYVGSIKSIIGHTEGTAGLAGVIKASLAIQNKTIPPNLWFHQLNPAIQPFYTHLQVPTKPINWPGDASAVRRASVNSFGFGGTNAHAILESVPHQNYDNSITKQPELPFSPLTFSAHTEAALLATLSQYVQHIKDGHALDAQGLVHILNSHRSRFEYRYAFGIDPKQTLLENLESNIKSLQSKTTQVSSKTIKPESTRILGVFTGQGAQYAGMIRELYLRSPQIRQTVEEFNTILGQLPETLRPAWSLSEELLKTGKDSRVGEAAISQPLSTVVQIILVDLLRAAGIQFSTVVGHSSGEIVASYAAGFLLAADAVRIAYLRGLVTSKTSTTGQPGRMLAVSTSYEDATELCNLPEFEGRLCIAAVNSSSSLTLSGDLDAVDGVKDILEDEEKFARLLKVDKAYHSHHMLEFAEAYLNLLREQDIPIQKPPPGSPLWVSSVDLESFNEAPPDLSSGYWVRNLTHPVLFYQAITKAVVDLEAVHATIEIGPHPALQAPASQTIQENIEGEDVIPYIGVLRRGQDASKAFADGIAKLWTTLGLASKINLRDLEQFLTQSKDTKIIKNLPTYPWMHERIFWHEARESKIRRARSKRPNMLLGHRSTEDPGQQFRWRNILTPREIPWLADHRIQGQRCFPAAGYVAAAIEAAAALSQDNEMLLIELQNIVLGAALNFDDDDSRVSVLFTVTDIDHVHEQDSSILTSKFEYFSAPSTDAGPMILNAEGRLIIHYGPGSKDTLPQTGEFGPGFSDVDHDRFYESMVPLGYGYTGPFRALSSLKRKLGAVNGIVSQPASEDQTLIVHPAMLDCTIQSVLLAYSYPGDGRLWSLHIPTRIGNVLVNPQLSAATQTIPVRHYTFDTTLVDTEDLGVTGNISVYATGGQMLLRMEGMQAIPLERAQVENDRKLFSKVVWDVANPDAVKAVRGEKASHFDYKMAELLERVSHFYLRRLDNAFPATDPIRNDGPWVGMLGFARQIVESVQQGTHVCARADWVDDDEKIIEAEIRKVPETIDLKIARIIGKNIISVVRGETTMLEHLRTGDTLDDYYANAMGIHYTEYMARLAKQLSFKKPDLNFLEIGAGTGAATKSIFREIGKSYKTYTFTDISSGFFEAAQHTFSDHLSSMLFETLDVEKDIEEQGYKPHSYDVIVASLVVHATHNLKDTLTRIRQLLKPGGYLLLLELTNLNLARISFIFGSLPGWWLGEEPNRRYNPCVTTQQWGELLLESGFSGVDTATTDQDALPFPASVIVSQAVNDEVSFLREPLNSPRELQTPQISQSLLLIIGGRSKQASQFSRVIKGLTTQYFDRGILEVDTVERLQATDFDPSGTTVLFLADLDKNVFESLDRHRFEGLKTLFNHATRVVWVTKEAKDNNPYHLMSIGFGRSMSMELPHVQTQYIDLAKVSASVALTVAEMLLRFDALTSTETFTSEQILWPVEPEISVDAEKQFIHRIVHDAEKNYRYNSIRREITLDTLVDAENPVEISLGRGGYRLVPQRPHSNQDERKVVQTLVSTLTAVKLDDTSSLHVGLGIFNSKPVAYLSDSIATRVAAFEELAVESKEVSPQFLGTLTAALVAGAVVHTASDYIVVVEPEEELAFAIRAHASSKPISLVFLTTDAKKVQPHYHYVHSSIGIFDLDLIIPRGVRRILLTGSSSQVESRIKTWAQSRKIEVASLAPSAEPYRSPRSSLVYLQSLLKSSILIADKLQRSNIEVSTLQDLAKSSPKKSHDLKIQIVDFRPIKAAVSIEPVDKYPLLRGDRTYWLVGLSRSLGLSLCNWMIDRGAKNVVISSRSPVVDKAALNALRNKGANVQVIPCNIVEKQSVVAAHRLIQSTMPPIAGVANGAMVLRDTMLDDMTVDDMNAVIHPKVTGSINLNDLFVNTQLDFFIFLSSAIGMTGNVGQCNYAAANIFMHGLAAKRRKNGLAASVMVIGVILGVGYVTRETSQSLQDNLKKSGHNWLSEKDFHILFAEAIRDGSAASTYQSEIIVGIKSIRLETDHIPPWANNPRFSHFILQSEDGVTTFSTSTEKVSLRNKFLEATSKQEIYNVFRDELVDHVISMLRMDDSVPKEQFLQYTAGTLGIDSLNAVDLRTWFLKEAKIDVPVLRILGGASLGDLLDFALDLLPDDVAPAKSPDYKPNSKPNGSSAPIPAKAKSIEASAQIPSYTEPVRVSALLPPDDSAKSTTLAYQAPGPKPEDSPVLPNPSVNDGSTEKHIHPAPASSTSDSASDESFSVIDNLAPSSASSQKNSEYVNILKERPGADAEQILRSEKLSRGQSRFWFLQSYVEDPTTFNITCLFKLQGTIDAAKLEKAVNSIGRRHEALRTSINDHVHETVEQHILKEAKLFLETQAWFTPADIQLRYEELKGHSYDLARGALMRIILLSPQQSSTQDYYLLIGYHHINMDGVSLEIILKELEEVYSGRSLDKEPFQFPEYAGYEEKKLSNGEWDQSLEYWKEKLGQPPDVFPVLPFGQAGMRQAIRTYSHVKKHLIIESDTKKLIQRACRTYKASPYHFYLATYLTLLARWAEAPEVCIGSSYANRHDSNRQTSVGHYLNPVGLRLPYDGKKTFVSALETARQISSEASLHSEVPFDVLLDHLKVERNPVFSPVFQTFINYRPRTDESRPFGTSTLTGVEYESGKTPYDVMLDVFDGQHDESRIEISLQRYLYSEDAVDTLAKSYLSLVKAFARNPMQALDNAPLHSDGDLRNVAKIGKGPTLKSSWGSTVIHRLEDLYKAHSSKPAIQHRIEDTLTFGDMANRVNRIYEALSVAGVAVGLPVGVHMQASADWICSILAIIKYGSIYVPLDFRQGKTRLVAIIKECQPAAILVDGQTFAPAEDLTSGGKIQRINLTNIVGSARNPTPILAHASDQAAYYYTSGSTGTPKGIPLTNEGILSHMEGMSDRLKVSPSDVMLQQTAFSFDFSLWQILIALTNAASIVIVPDHLRRDAVGIVDLIVKSKVTMTATTPSEYTSWLRYGSSKLRESAWRYILCGGEPMPHSFLEDLWALGKSDLKLEHLYGPTEVSFIATTGHLDYSKEYAVIPIGRPIANYTIVILDKNGQALPAGVLGEIAIGSLSVSTQYLNRPEESQQKFRSRIPALERNGVPPTRFHLTGDEGWLSSEGLLYISGRIAGDTQIKLRGQRLDLLDVEQAIVSAASGSILEANVSASRDANGADFLVAQVVLRQDAFEIDLPELATSLPLQQFMRPSVIFAVDKFPVTGHGKRDRRALASVDVSKIKKPKKITSITLNPEQQRVFSIWKDILPKETVKLHDIGPETDFFAIGGTSLTILELQKRFQRDLGARLEIATLFESSSLRQMTVLLEEQTQLTKSEEKRIDWEKETQLDLSAGQFRNAKTMKDWTTSSSNGGSIVVILTGATGFLGKALLRTLVATKEVAKVHCLAVRQVEKLSDFADDPTVRIHRGDLTSPRLGLSEEDAQDIFSESHIIIHNGADVSFLKTYASLRQANVQSTRELIKLSLTHVDGGLDFHFVSTAGVLGFSGEREFPNITASGFQPPVDGSFGYSSSKWASERILERASDAYGFPVSIYRPTNITGDQTPELDLVHNVIKYSQILKVVPDPKGIWDGYINLVSLEICTTDIISSLLYVAYGRDPGVRYLHLTGPEDIPVNGLKSHLERNDRAGAWYKQVGLAQWVAKAERAGLKPLTGAYLKKLAAEKQELYLTRVLKEKSTPDQSPSEKSSSWNVLNSWRRTKT</sequence>
<dbReference type="InterPro" id="IPR045851">
    <property type="entry name" value="AMP-bd_C_sf"/>
</dbReference>
<dbReference type="InterPro" id="IPR014031">
    <property type="entry name" value="Ketoacyl_synth_C"/>
</dbReference>
<dbReference type="SUPFAM" id="SSF53901">
    <property type="entry name" value="Thiolase-like"/>
    <property type="match status" value="1"/>
</dbReference>
<dbReference type="SMART" id="SM00823">
    <property type="entry name" value="PKS_PP"/>
    <property type="match status" value="2"/>
</dbReference>
<dbReference type="Gene3D" id="1.10.1200.10">
    <property type="entry name" value="ACP-like"/>
    <property type="match status" value="1"/>
</dbReference>
<dbReference type="Gene3D" id="3.30.70.3290">
    <property type="match status" value="1"/>
</dbReference>
<dbReference type="InterPro" id="IPR001227">
    <property type="entry name" value="Ac_transferase_dom_sf"/>
</dbReference>